<name>A0ABQ3GFX4_9BURK</name>
<organism evidence="2 3">
    <name type="scientific">Pseudorhodoferax aquiterrae</name>
    <dbReference type="NCBI Taxonomy" id="747304"/>
    <lineage>
        <taxon>Bacteria</taxon>
        <taxon>Pseudomonadati</taxon>
        <taxon>Pseudomonadota</taxon>
        <taxon>Betaproteobacteria</taxon>
        <taxon>Burkholderiales</taxon>
        <taxon>Comamonadaceae</taxon>
    </lineage>
</organism>
<reference evidence="3" key="1">
    <citation type="journal article" date="2019" name="Int. J. Syst. Evol. Microbiol.">
        <title>The Global Catalogue of Microorganisms (GCM) 10K type strain sequencing project: providing services to taxonomists for standard genome sequencing and annotation.</title>
        <authorList>
            <consortium name="The Broad Institute Genomics Platform"/>
            <consortium name="The Broad Institute Genome Sequencing Center for Infectious Disease"/>
            <person name="Wu L."/>
            <person name="Ma J."/>
        </authorList>
    </citation>
    <scope>NUCLEOTIDE SEQUENCE [LARGE SCALE GENOMIC DNA]</scope>
    <source>
        <strain evidence="3">KCTC 23314</strain>
    </source>
</reference>
<dbReference type="Proteomes" id="UP000626210">
    <property type="component" value="Unassembled WGS sequence"/>
</dbReference>
<keyword evidence="3" id="KW-1185">Reference proteome</keyword>
<gene>
    <name evidence="2" type="ORF">GCM10007320_63390</name>
</gene>
<protein>
    <recommendedName>
        <fullName evidence="4">DUF3577 domain-containing protein</fullName>
    </recommendedName>
</protein>
<sequence>MANQAQAQSEYFNLHVSGVGYLSRVRWVGNNSRSGGRRSEPFLSCAINALRGNSDDPQYTYFDLKVNGSDAIEIIRNLEKAANEGRKVVVSFKAGDIYVHQYDRQVRDAQGGQSNKTEKAALVKGRLILINTAKVDGELVYRRESEEPGAGGEDGDSQATSHAGPDQEEPARVQREDRYEDREEDRHQGRPQSRNFVSEPRRERRWSRSTRG</sequence>
<evidence type="ECO:0000256" key="1">
    <source>
        <dbReference type="SAM" id="MobiDB-lite"/>
    </source>
</evidence>
<dbReference type="RefSeq" id="WP_189690852.1">
    <property type="nucleotide sequence ID" value="NZ_BMYK01000044.1"/>
</dbReference>
<feature type="compositionally biased region" description="Basic residues" evidence="1">
    <location>
        <begin position="203"/>
        <end position="212"/>
    </location>
</feature>
<dbReference type="Pfam" id="PF12101">
    <property type="entry name" value="DUF3577"/>
    <property type="match status" value="1"/>
</dbReference>
<evidence type="ECO:0000313" key="3">
    <source>
        <dbReference type="Proteomes" id="UP000626210"/>
    </source>
</evidence>
<accession>A0ABQ3GFX4</accession>
<comment type="caution">
    <text evidence="2">The sequence shown here is derived from an EMBL/GenBank/DDBJ whole genome shotgun (WGS) entry which is preliminary data.</text>
</comment>
<evidence type="ECO:0000313" key="2">
    <source>
        <dbReference type="EMBL" id="GHD03390.1"/>
    </source>
</evidence>
<dbReference type="InterPro" id="IPR021960">
    <property type="entry name" value="DUF3577"/>
</dbReference>
<proteinExistence type="predicted"/>
<feature type="region of interest" description="Disordered" evidence="1">
    <location>
        <begin position="140"/>
        <end position="212"/>
    </location>
</feature>
<evidence type="ECO:0008006" key="4">
    <source>
        <dbReference type="Google" id="ProtNLM"/>
    </source>
</evidence>
<dbReference type="EMBL" id="BMYK01000044">
    <property type="protein sequence ID" value="GHD03390.1"/>
    <property type="molecule type" value="Genomic_DNA"/>
</dbReference>
<feature type="compositionally biased region" description="Basic and acidic residues" evidence="1">
    <location>
        <begin position="169"/>
        <end position="188"/>
    </location>
</feature>